<dbReference type="Gene3D" id="3.40.50.720">
    <property type="entry name" value="NAD(P)-binding Rossmann-like Domain"/>
    <property type="match status" value="1"/>
</dbReference>
<accession>A0ABV6UCL0</accession>
<dbReference type="Gene3D" id="3.90.180.10">
    <property type="entry name" value="Medium-chain alcohol dehydrogenases, catalytic domain"/>
    <property type="match status" value="1"/>
</dbReference>
<dbReference type="PANTHER" id="PTHR43482:SF1">
    <property type="entry name" value="PROTEIN AST1-RELATED"/>
    <property type="match status" value="1"/>
</dbReference>
<dbReference type="EC" id="1.-.-.-" evidence="2"/>
<dbReference type="InterPro" id="IPR020843">
    <property type="entry name" value="ER"/>
</dbReference>
<feature type="domain" description="Enoyl reductase (ER)" evidence="1">
    <location>
        <begin position="10"/>
        <end position="290"/>
    </location>
</feature>
<dbReference type="PANTHER" id="PTHR43482">
    <property type="entry name" value="PROTEIN AST1-RELATED"/>
    <property type="match status" value="1"/>
</dbReference>
<keyword evidence="3" id="KW-1185">Reference proteome</keyword>
<evidence type="ECO:0000259" key="1">
    <source>
        <dbReference type="SMART" id="SM00829"/>
    </source>
</evidence>
<organism evidence="2 3">
    <name type="scientific">Sphaerimonospora cavernae</name>
    <dbReference type="NCBI Taxonomy" id="1740611"/>
    <lineage>
        <taxon>Bacteria</taxon>
        <taxon>Bacillati</taxon>
        <taxon>Actinomycetota</taxon>
        <taxon>Actinomycetes</taxon>
        <taxon>Streptosporangiales</taxon>
        <taxon>Streptosporangiaceae</taxon>
        <taxon>Sphaerimonospora</taxon>
    </lineage>
</organism>
<dbReference type="GO" id="GO:0016491">
    <property type="term" value="F:oxidoreductase activity"/>
    <property type="evidence" value="ECO:0007669"/>
    <property type="project" value="UniProtKB-KW"/>
</dbReference>
<proteinExistence type="predicted"/>
<gene>
    <name evidence="2" type="ORF">ACFHYQ_26760</name>
</gene>
<reference evidence="2 3" key="1">
    <citation type="submission" date="2024-09" db="EMBL/GenBank/DDBJ databases">
        <authorList>
            <person name="Sun Q."/>
            <person name="Mori K."/>
        </authorList>
    </citation>
    <scope>NUCLEOTIDE SEQUENCE [LARGE SCALE GENOMIC DNA]</scope>
    <source>
        <strain evidence="2 3">TBRC 1851</strain>
    </source>
</reference>
<sequence>MFAVQIDRHGGPELLTVRDVAPPTPKLGEVLVRTVASTLNPVDWKTRVWDVGPAFPMTLGWDIAGIVIASRTPDFAIGDRVVAMSAQVATGLGTWAELVALPARLVSHAPVSVPLTEAAALPLAGVTAFQALARLNLAQGERLLVTGAVGAVGRTAVALAAHGGAVADGLVSREEHLQPARSLGLQHASASIADLKGESYDAIFDTAGVDVSHALASGGRYVSVADEPLPSIPGAQKSYVQENREHLAELVRLVDADVLRPHIAHYFSVHQVRAAHELFEKGGLTGKVGLCF</sequence>
<dbReference type="InterPro" id="IPR036291">
    <property type="entry name" value="NAD(P)-bd_dom_sf"/>
</dbReference>
<name>A0ABV6UCL0_9ACTN</name>
<evidence type="ECO:0000313" key="3">
    <source>
        <dbReference type="Proteomes" id="UP001589870"/>
    </source>
</evidence>
<dbReference type="RefSeq" id="WP_394303909.1">
    <property type="nucleotide sequence ID" value="NZ_JBHMQT010000059.1"/>
</dbReference>
<dbReference type="SUPFAM" id="SSF51735">
    <property type="entry name" value="NAD(P)-binding Rossmann-fold domains"/>
    <property type="match status" value="1"/>
</dbReference>
<comment type="caution">
    <text evidence="2">The sequence shown here is derived from an EMBL/GenBank/DDBJ whole genome shotgun (WGS) entry which is preliminary data.</text>
</comment>
<dbReference type="Pfam" id="PF08240">
    <property type="entry name" value="ADH_N"/>
    <property type="match status" value="1"/>
</dbReference>
<dbReference type="CDD" id="cd05289">
    <property type="entry name" value="MDR_like_2"/>
    <property type="match status" value="1"/>
</dbReference>
<dbReference type="Proteomes" id="UP001589870">
    <property type="component" value="Unassembled WGS sequence"/>
</dbReference>
<dbReference type="InterPro" id="IPR013154">
    <property type="entry name" value="ADH-like_N"/>
</dbReference>
<keyword evidence="2" id="KW-0560">Oxidoreductase</keyword>
<evidence type="ECO:0000313" key="2">
    <source>
        <dbReference type="EMBL" id="MFC0865906.1"/>
    </source>
</evidence>
<dbReference type="EMBL" id="JBHMQT010000059">
    <property type="protein sequence ID" value="MFC0865906.1"/>
    <property type="molecule type" value="Genomic_DNA"/>
</dbReference>
<dbReference type="InterPro" id="IPR011032">
    <property type="entry name" value="GroES-like_sf"/>
</dbReference>
<dbReference type="SMART" id="SM00829">
    <property type="entry name" value="PKS_ER"/>
    <property type="match status" value="1"/>
</dbReference>
<dbReference type="SUPFAM" id="SSF50129">
    <property type="entry name" value="GroES-like"/>
    <property type="match status" value="1"/>
</dbReference>
<protein>
    <submittedName>
        <fullName evidence="2">NADP-dependent oxidoreductase</fullName>
        <ecNumber evidence="2">1.-.-.-</ecNumber>
    </submittedName>
</protein>
<dbReference type="InterPro" id="IPR052585">
    <property type="entry name" value="Lipid_raft_assoc_Zn_ADH"/>
</dbReference>
<dbReference type="Pfam" id="PF13602">
    <property type="entry name" value="ADH_zinc_N_2"/>
    <property type="match status" value="1"/>
</dbReference>